<name>A0A9P7DAN9_9AGAM</name>
<accession>A0A9P7DAN9</accession>
<dbReference type="OrthoDB" id="202672at2759"/>
<dbReference type="AlphaFoldDB" id="A0A9P7DAN9"/>
<feature type="transmembrane region" description="Helical" evidence="1">
    <location>
        <begin position="98"/>
        <end position="119"/>
    </location>
</feature>
<comment type="caution">
    <text evidence="2">The sequence shown here is derived from an EMBL/GenBank/DDBJ whole genome shotgun (WGS) entry which is preliminary data.</text>
</comment>
<reference evidence="2" key="1">
    <citation type="journal article" date="2020" name="New Phytol.">
        <title>Comparative genomics reveals dynamic genome evolution in host specialist ectomycorrhizal fungi.</title>
        <authorList>
            <person name="Lofgren L.A."/>
            <person name="Nguyen N.H."/>
            <person name="Vilgalys R."/>
            <person name="Ruytinx J."/>
            <person name="Liao H.L."/>
            <person name="Branco S."/>
            <person name="Kuo A."/>
            <person name="LaButti K."/>
            <person name="Lipzen A."/>
            <person name="Andreopoulos W."/>
            <person name="Pangilinan J."/>
            <person name="Riley R."/>
            <person name="Hundley H."/>
            <person name="Na H."/>
            <person name="Barry K."/>
            <person name="Grigoriev I.V."/>
            <person name="Stajich J.E."/>
            <person name="Kennedy P.G."/>
        </authorList>
    </citation>
    <scope>NUCLEOTIDE SEQUENCE</scope>
    <source>
        <strain evidence="2">S12</strain>
    </source>
</reference>
<evidence type="ECO:0000313" key="3">
    <source>
        <dbReference type="Proteomes" id="UP000719766"/>
    </source>
</evidence>
<keyword evidence="1" id="KW-1133">Transmembrane helix</keyword>
<dbReference type="RefSeq" id="XP_041153197.1">
    <property type="nucleotide sequence ID" value="XM_041295837.1"/>
</dbReference>
<keyword evidence="1" id="KW-0472">Membrane</keyword>
<keyword evidence="3" id="KW-1185">Reference proteome</keyword>
<protein>
    <submittedName>
        <fullName evidence="2">Uncharacterized protein</fullName>
    </submittedName>
</protein>
<gene>
    <name evidence="2" type="ORF">HD556DRAFT_100134</name>
</gene>
<evidence type="ECO:0000313" key="2">
    <source>
        <dbReference type="EMBL" id="KAG1785714.1"/>
    </source>
</evidence>
<proteinExistence type="predicted"/>
<keyword evidence="1" id="KW-0812">Transmembrane</keyword>
<evidence type="ECO:0000256" key="1">
    <source>
        <dbReference type="SAM" id="Phobius"/>
    </source>
</evidence>
<dbReference type="EMBL" id="JABBWE010000105">
    <property type="protein sequence ID" value="KAG1785714.1"/>
    <property type="molecule type" value="Genomic_DNA"/>
</dbReference>
<dbReference type="GeneID" id="64589601"/>
<dbReference type="Proteomes" id="UP000719766">
    <property type="component" value="Unassembled WGS sequence"/>
</dbReference>
<sequence length="155" mass="18010">MRVLVGYHDDDGRDHPTDKNNPTFNSSRIYNLMTLGCISPYRYYCSFLHSMTRPFKPPPLARDTTGFRCNSLSAYAWKQWTMFEATFAICGLEPWEKLVFVIVMSLLTFLFFTGLSRVIPSQLISLLPRIAYYLWGDERVLNHWMDHAAASVKEL</sequence>
<organism evidence="2 3">
    <name type="scientific">Suillus plorans</name>
    <dbReference type="NCBI Taxonomy" id="116603"/>
    <lineage>
        <taxon>Eukaryota</taxon>
        <taxon>Fungi</taxon>
        <taxon>Dikarya</taxon>
        <taxon>Basidiomycota</taxon>
        <taxon>Agaricomycotina</taxon>
        <taxon>Agaricomycetes</taxon>
        <taxon>Agaricomycetidae</taxon>
        <taxon>Boletales</taxon>
        <taxon>Suillineae</taxon>
        <taxon>Suillaceae</taxon>
        <taxon>Suillus</taxon>
    </lineage>
</organism>